<keyword evidence="2" id="KW-1185">Reference proteome</keyword>
<proteinExistence type="predicted"/>
<organism evidence="1 2">
    <name type="scientific">Tothia fuscella</name>
    <dbReference type="NCBI Taxonomy" id="1048955"/>
    <lineage>
        <taxon>Eukaryota</taxon>
        <taxon>Fungi</taxon>
        <taxon>Dikarya</taxon>
        <taxon>Ascomycota</taxon>
        <taxon>Pezizomycotina</taxon>
        <taxon>Dothideomycetes</taxon>
        <taxon>Pleosporomycetidae</taxon>
        <taxon>Venturiales</taxon>
        <taxon>Cylindrosympodiaceae</taxon>
        <taxon>Tothia</taxon>
    </lineage>
</organism>
<reference evidence="1" key="1">
    <citation type="journal article" date="2020" name="Stud. Mycol.">
        <title>101 Dothideomycetes genomes: a test case for predicting lifestyles and emergence of pathogens.</title>
        <authorList>
            <person name="Haridas S."/>
            <person name="Albert R."/>
            <person name="Binder M."/>
            <person name="Bloem J."/>
            <person name="Labutti K."/>
            <person name="Salamov A."/>
            <person name="Andreopoulos B."/>
            <person name="Baker S."/>
            <person name="Barry K."/>
            <person name="Bills G."/>
            <person name="Bluhm B."/>
            <person name="Cannon C."/>
            <person name="Castanera R."/>
            <person name="Culley D."/>
            <person name="Daum C."/>
            <person name="Ezra D."/>
            <person name="Gonzalez J."/>
            <person name="Henrissat B."/>
            <person name="Kuo A."/>
            <person name="Liang C."/>
            <person name="Lipzen A."/>
            <person name="Lutzoni F."/>
            <person name="Magnuson J."/>
            <person name="Mondo S."/>
            <person name="Nolan M."/>
            <person name="Ohm R."/>
            <person name="Pangilinan J."/>
            <person name="Park H.-J."/>
            <person name="Ramirez L."/>
            <person name="Alfaro M."/>
            <person name="Sun H."/>
            <person name="Tritt A."/>
            <person name="Yoshinaga Y."/>
            <person name="Zwiers L.-H."/>
            <person name="Turgeon B."/>
            <person name="Goodwin S."/>
            <person name="Spatafora J."/>
            <person name="Crous P."/>
            <person name="Grigoriev I."/>
        </authorList>
    </citation>
    <scope>NUCLEOTIDE SEQUENCE</scope>
    <source>
        <strain evidence="1">CBS 130266</strain>
    </source>
</reference>
<evidence type="ECO:0000313" key="2">
    <source>
        <dbReference type="Proteomes" id="UP000800235"/>
    </source>
</evidence>
<dbReference type="AlphaFoldDB" id="A0A9P4NEM2"/>
<dbReference type="Proteomes" id="UP000800235">
    <property type="component" value="Unassembled WGS sequence"/>
</dbReference>
<protein>
    <submittedName>
        <fullName evidence="1">Uncharacterized protein</fullName>
    </submittedName>
</protein>
<name>A0A9P4NEM2_9PEZI</name>
<sequence>MQNLWSRIGKVGCSCRCPSCLQHKHTLVRHVSTVAGRLRARPKESATFIYSAVFATAALTDRHQKKQRRSHWDEAIKRAQEEVEAQKGCVDEKSKESGVVFERGFDGEGFEFRASREELETEARKLHPEYYAAKASPARGHRPKVGYDKFHVVGTAAPLVVEELTADDVMRYAALPQAERPPWSTTTAGRKYQIPTANHMPPESLWSGDIQRIKAQRNLWTFKKLSLMELSIAKLVLQMFTTLGVSGEPPSNLLILPEVVRPYARLTLKEQQALLRQMNEELYYAHQAQTHFRPEVPNLGIPIPSYNMSENGAHVEIARELNDALLSLLRAYQNVEISFKALMIKILTNLLISPAPPDIQTTNILLLGFHHMHISVTIPHCDRFIDCWIQLVREANIRPNEITCATILANYRKRNMADAFARFVAMMRGFLGGLMNARPGIRFTESQGRLVPNPKYPLRIIQAVSPSTVVQQEVVKGVLAFAGIEQAVDICEQLGKSGWGLNWVCLWDLLLAALFAKDWERGLVVWEQVELLATSSRIPSRIISAMLALCVECSQKEMFETVHREELAQKWPWPDVLEQAYALVGEGERVRRMKEDGADGQETALALEERALDRGMIKGKRPGLKWRQQREALAYDQARRDEQGTGDVDVKEARERAGELAWDMNVEESALEAIGDDMAAANFNPEEIGDADDVEGATADESGFWGDLHDTLSADSDEAATENAAALAYEDGDEADEARIFRHDPGTGSGFGSLAPEGFNTFVPGRK</sequence>
<dbReference type="OrthoDB" id="185373at2759"/>
<evidence type="ECO:0000313" key="1">
    <source>
        <dbReference type="EMBL" id="KAF2417119.1"/>
    </source>
</evidence>
<dbReference type="EMBL" id="MU007144">
    <property type="protein sequence ID" value="KAF2417119.1"/>
    <property type="molecule type" value="Genomic_DNA"/>
</dbReference>
<comment type="caution">
    <text evidence="1">The sequence shown here is derived from an EMBL/GenBank/DDBJ whole genome shotgun (WGS) entry which is preliminary data.</text>
</comment>
<accession>A0A9P4NEM2</accession>
<gene>
    <name evidence="1" type="ORF">EJ08DRAFT_654587</name>
</gene>